<dbReference type="SMART" id="SM00355">
    <property type="entry name" value="ZnF_C2H2"/>
    <property type="match status" value="3"/>
</dbReference>
<dbReference type="InterPro" id="IPR013087">
    <property type="entry name" value="Znf_C2H2_type"/>
</dbReference>
<evidence type="ECO:0000256" key="6">
    <source>
        <dbReference type="ARBA" id="ARBA00023125"/>
    </source>
</evidence>
<dbReference type="GO" id="GO:0000978">
    <property type="term" value="F:RNA polymerase II cis-regulatory region sequence-specific DNA binding"/>
    <property type="evidence" value="ECO:0007669"/>
    <property type="project" value="TreeGrafter"/>
</dbReference>
<sequence>MFGSSQWPHLRQPSRPAGSTRADERDAGVAFAIRNDIMGGLPCLPQGINDHLTSLRLPLREDQFTTIICAYAPQMTSSVAVKDKFYEDLHALLATVPKADKNIVLDDFNVHFRTNHAAWQGVPGSHCVKTTSQYSSPVTSATTIDGDCLLKCHQCDSTFTSRIGLVGHLRIHRTDSGEPVPGATAHSRDRHLHCPRCPRAFTHRMSLFDHMRLQDRGINHYADKNDTPCTPSAPAILTVTATLTTMIVIPPASPDFSCSHCACNFNTCIGLVGHLRTHRMEAD</sequence>
<evidence type="ECO:0000259" key="10">
    <source>
        <dbReference type="PROSITE" id="PS50157"/>
    </source>
</evidence>
<proteinExistence type="predicted"/>
<feature type="domain" description="C2H2-type" evidence="10">
    <location>
        <begin position="150"/>
        <end position="177"/>
    </location>
</feature>
<evidence type="ECO:0000313" key="13">
    <source>
        <dbReference type="WBParaSite" id="SSLN_0002007401-mRNA-1"/>
    </source>
</evidence>
<dbReference type="OrthoDB" id="341511at2759"/>
<evidence type="ECO:0000256" key="3">
    <source>
        <dbReference type="ARBA" id="ARBA00022737"/>
    </source>
</evidence>
<evidence type="ECO:0000256" key="8">
    <source>
        <dbReference type="PROSITE-ProRule" id="PRU00042"/>
    </source>
</evidence>
<feature type="domain" description="C2H2-type" evidence="10">
    <location>
        <begin position="256"/>
        <end position="283"/>
    </location>
</feature>
<dbReference type="PANTHER" id="PTHR24404">
    <property type="entry name" value="ZINC FINGER PROTEIN"/>
    <property type="match status" value="1"/>
</dbReference>
<keyword evidence="2" id="KW-0479">Metal-binding</keyword>
<protein>
    <submittedName>
        <fullName evidence="13">C2H2-type domain-containing protein</fullName>
    </submittedName>
</protein>
<dbReference type="Pfam" id="PF00096">
    <property type="entry name" value="zf-C2H2"/>
    <property type="match status" value="1"/>
</dbReference>
<dbReference type="Gene3D" id="3.30.160.60">
    <property type="entry name" value="Classic Zinc Finger"/>
    <property type="match status" value="1"/>
</dbReference>
<feature type="domain" description="C2H2-type" evidence="10">
    <location>
        <begin position="192"/>
        <end position="225"/>
    </location>
</feature>
<dbReference type="AlphaFoldDB" id="A0A183TS99"/>
<dbReference type="InterPro" id="IPR036691">
    <property type="entry name" value="Endo/exonu/phosph_ase_sf"/>
</dbReference>
<keyword evidence="4 8" id="KW-0863">Zinc-finger</keyword>
<evidence type="ECO:0000256" key="2">
    <source>
        <dbReference type="ARBA" id="ARBA00022723"/>
    </source>
</evidence>
<gene>
    <name evidence="11" type="ORF">SSLN_LOCUS19347</name>
</gene>
<evidence type="ECO:0000313" key="12">
    <source>
        <dbReference type="Proteomes" id="UP000275846"/>
    </source>
</evidence>
<accession>A0A183TS99</accession>
<evidence type="ECO:0000313" key="11">
    <source>
        <dbReference type="EMBL" id="VDM05733.1"/>
    </source>
</evidence>
<organism evidence="13">
    <name type="scientific">Schistocephalus solidus</name>
    <name type="common">Tapeworm</name>
    <dbReference type="NCBI Taxonomy" id="70667"/>
    <lineage>
        <taxon>Eukaryota</taxon>
        <taxon>Metazoa</taxon>
        <taxon>Spiralia</taxon>
        <taxon>Lophotrochozoa</taxon>
        <taxon>Platyhelminthes</taxon>
        <taxon>Cestoda</taxon>
        <taxon>Eucestoda</taxon>
        <taxon>Diphyllobothriidea</taxon>
        <taxon>Diphyllobothriidae</taxon>
        <taxon>Schistocephalus</taxon>
    </lineage>
</organism>
<dbReference type="Proteomes" id="UP000275846">
    <property type="component" value="Unassembled WGS sequence"/>
</dbReference>
<evidence type="ECO:0000256" key="5">
    <source>
        <dbReference type="ARBA" id="ARBA00022833"/>
    </source>
</evidence>
<keyword evidence="3" id="KW-0677">Repeat</keyword>
<dbReference type="STRING" id="70667.A0A183TS99"/>
<dbReference type="GO" id="GO:0006357">
    <property type="term" value="P:regulation of transcription by RNA polymerase II"/>
    <property type="evidence" value="ECO:0007669"/>
    <property type="project" value="TreeGrafter"/>
</dbReference>
<evidence type="ECO:0000256" key="1">
    <source>
        <dbReference type="ARBA" id="ARBA00004123"/>
    </source>
</evidence>
<dbReference type="PROSITE" id="PS00028">
    <property type="entry name" value="ZINC_FINGER_C2H2_1"/>
    <property type="match status" value="2"/>
</dbReference>
<dbReference type="GO" id="GO:0008270">
    <property type="term" value="F:zinc ion binding"/>
    <property type="evidence" value="ECO:0007669"/>
    <property type="project" value="UniProtKB-KW"/>
</dbReference>
<dbReference type="GO" id="GO:0003700">
    <property type="term" value="F:DNA-binding transcription factor activity"/>
    <property type="evidence" value="ECO:0007669"/>
    <property type="project" value="TreeGrafter"/>
</dbReference>
<keyword evidence="5" id="KW-0862">Zinc</keyword>
<comment type="subcellular location">
    <subcellularLocation>
        <location evidence="1">Nucleus</location>
    </subcellularLocation>
</comment>
<dbReference type="PROSITE" id="PS50157">
    <property type="entry name" value="ZINC_FINGER_C2H2_2"/>
    <property type="match status" value="3"/>
</dbReference>
<keyword evidence="6" id="KW-0238">DNA-binding</keyword>
<dbReference type="WBParaSite" id="SSLN_0002007401-mRNA-1">
    <property type="protein sequence ID" value="SSLN_0002007401-mRNA-1"/>
    <property type="gene ID" value="SSLN_0002007401"/>
</dbReference>
<reference evidence="11 12" key="2">
    <citation type="submission" date="2018-11" db="EMBL/GenBank/DDBJ databases">
        <authorList>
            <consortium name="Pathogen Informatics"/>
        </authorList>
    </citation>
    <scope>NUCLEOTIDE SEQUENCE [LARGE SCALE GENOMIC DNA]</scope>
    <source>
        <strain evidence="11 12">NST_G2</strain>
    </source>
</reference>
<dbReference type="PANTHER" id="PTHR24404:SF114">
    <property type="entry name" value="KLUMPFUSS, ISOFORM B-RELATED"/>
    <property type="match status" value="1"/>
</dbReference>
<reference evidence="13" key="1">
    <citation type="submission" date="2016-06" db="UniProtKB">
        <authorList>
            <consortium name="WormBaseParasite"/>
        </authorList>
    </citation>
    <scope>IDENTIFICATION</scope>
</reference>
<evidence type="ECO:0000256" key="4">
    <source>
        <dbReference type="ARBA" id="ARBA00022771"/>
    </source>
</evidence>
<feature type="region of interest" description="Disordered" evidence="9">
    <location>
        <begin position="1"/>
        <end position="23"/>
    </location>
</feature>
<keyword evidence="12" id="KW-1185">Reference proteome</keyword>
<dbReference type="SUPFAM" id="SSF57667">
    <property type="entry name" value="beta-beta-alpha zinc fingers"/>
    <property type="match status" value="1"/>
</dbReference>
<keyword evidence="7" id="KW-0539">Nucleus</keyword>
<dbReference type="InterPro" id="IPR050589">
    <property type="entry name" value="Ikaros_C2H2-ZF"/>
</dbReference>
<name>A0A183TS99_SCHSO</name>
<dbReference type="SUPFAM" id="SSF56219">
    <property type="entry name" value="DNase I-like"/>
    <property type="match status" value="1"/>
</dbReference>
<dbReference type="GO" id="GO:0005634">
    <property type="term" value="C:nucleus"/>
    <property type="evidence" value="ECO:0007669"/>
    <property type="project" value="UniProtKB-SubCell"/>
</dbReference>
<evidence type="ECO:0000256" key="7">
    <source>
        <dbReference type="ARBA" id="ARBA00023242"/>
    </source>
</evidence>
<dbReference type="InterPro" id="IPR036236">
    <property type="entry name" value="Znf_C2H2_sf"/>
</dbReference>
<evidence type="ECO:0000256" key="9">
    <source>
        <dbReference type="SAM" id="MobiDB-lite"/>
    </source>
</evidence>
<dbReference type="EMBL" id="UYSU01047161">
    <property type="protein sequence ID" value="VDM05733.1"/>
    <property type="molecule type" value="Genomic_DNA"/>
</dbReference>